<organism evidence="2 3">
    <name type="scientific">Trichonephila inaurata madagascariensis</name>
    <dbReference type="NCBI Taxonomy" id="2747483"/>
    <lineage>
        <taxon>Eukaryota</taxon>
        <taxon>Metazoa</taxon>
        <taxon>Ecdysozoa</taxon>
        <taxon>Arthropoda</taxon>
        <taxon>Chelicerata</taxon>
        <taxon>Arachnida</taxon>
        <taxon>Araneae</taxon>
        <taxon>Araneomorphae</taxon>
        <taxon>Entelegynae</taxon>
        <taxon>Araneoidea</taxon>
        <taxon>Nephilidae</taxon>
        <taxon>Trichonephila</taxon>
        <taxon>Trichonephila inaurata</taxon>
    </lineage>
</organism>
<dbReference type="EMBL" id="BMAV01020204">
    <property type="protein sequence ID" value="GFY73570.1"/>
    <property type="molecule type" value="Genomic_DNA"/>
</dbReference>
<dbReference type="CDD" id="cd18186">
    <property type="entry name" value="BTB_POZ_ZBTB_KLHL-like"/>
    <property type="match status" value="1"/>
</dbReference>
<dbReference type="AlphaFoldDB" id="A0A8X6YIH8"/>
<feature type="domain" description="BTB" evidence="1">
    <location>
        <begin position="1"/>
        <end position="69"/>
    </location>
</feature>
<evidence type="ECO:0000313" key="3">
    <source>
        <dbReference type="Proteomes" id="UP000886998"/>
    </source>
</evidence>
<dbReference type="InterPro" id="IPR011333">
    <property type="entry name" value="SKP1/BTB/POZ_sf"/>
</dbReference>
<dbReference type="Gene3D" id="1.25.40.420">
    <property type="match status" value="1"/>
</dbReference>
<dbReference type="SUPFAM" id="SSF54695">
    <property type="entry name" value="POZ domain"/>
    <property type="match status" value="1"/>
</dbReference>
<reference evidence="2" key="1">
    <citation type="submission" date="2020-08" db="EMBL/GenBank/DDBJ databases">
        <title>Multicomponent nature underlies the extraordinary mechanical properties of spider dragline silk.</title>
        <authorList>
            <person name="Kono N."/>
            <person name="Nakamura H."/>
            <person name="Mori M."/>
            <person name="Yoshida Y."/>
            <person name="Ohtoshi R."/>
            <person name="Malay A.D."/>
            <person name="Moran D.A.P."/>
            <person name="Tomita M."/>
            <person name="Numata K."/>
            <person name="Arakawa K."/>
        </authorList>
    </citation>
    <scope>NUCLEOTIDE SEQUENCE</scope>
</reference>
<dbReference type="InterPro" id="IPR000210">
    <property type="entry name" value="BTB/POZ_dom"/>
</dbReference>
<dbReference type="PANTHER" id="PTHR24413">
    <property type="entry name" value="SPECKLE-TYPE POZ PROTEIN"/>
    <property type="match status" value="1"/>
</dbReference>
<name>A0A8X6YIH8_9ARAC</name>
<sequence length="139" mass="16154">MFEHNTTEKDAGSIEVTDVAFAPLQALVWYLYTGEVEKLPFEDVCDLYEAADKYEVCMLHQACSESLQSFINQDTVCRILVLSDLHNDSILRQHATMYILCNFSQVREKADWEMMVRAHQRVASDILEKVYCFLVNCFR</sequence>
<evidence type="ECO:0000259" key="1">
    <source>
        <dbReference type="Pfam" id="PF00651"/>
    </source>
</evidence>
<dbReference type="Gene3D" id="3.30.710.10">
    <property type="entry name" value="Potassium Channel Kv1.1, Chain A"/>
    <property type="match status" value="1"/>
</dbReference>
<dbReference type="Pfam" id="PF00651">
    <property type="entry name" value="BTB"/>
    <property type="match status" value="1"/>
</dbReference>
<proteinExistence type="predicted"/>
<keyword evidence="3" id="KW-1185">Reference proteome</keyword>
<accession>A0A8X6YIH8</accession>
<gene>
    <name evidence="2" type="primary">mel-26_6</name>
    <name evidence="2" type="ORF">TNIN_210371</name>
</gene>
<protein>
    <submittedName>
        <fullName evidence="2">Protein maternal effect lethal 26</fullName>
    </submittedName>
</protein>
<evidence type="ECO:0000313" key="2">
    <source>
        <dbReference type="EMBL" id="GFY73570.1"/>
    </source>
</evidence>
<dbReference type="OrthoDB" id="6437200at2759"/>
<dbReference type="Proteomes" id="UP000886998">
    <property type="component" value="Unassembled WGS sequence"/>
</dbReference>
<comment type="caution">
    <text evidence="2">The sequence shown here is derived from an EMBL/GenBank/DDBJ whole genome shotgun (WGS) entry which is preliminary data.</text>
</comment>